<protein>
    <submittedName>
        <fullName evidence="1">Uncharacterized protein</fullName>
    </submittedName>
</protein>
<comment type="caution">
    <text evidence="1">The sequence shown here is derived from an EMBL/GenBank/DDBJ whole genome shotgun (WGS) entry which is preliminary data.</text>
</comment>
<evidence type="ECO:0000313" key="2">
    <source>
        <dbReference type="Proteomes" id="UP000195440"/>
    </source>
</evidence>
<reference evidence="1 2" key="1">
    <citation type="journal article" date="2017" name="Syst. Appl. Microbiol.">
        <title>Pseudomonas caspiana sp. nov., a citrus pathogen in the Pseudomonas syringae phylogenetic group.</title>
        <authorList>
            <person name="Busquets A."/>
            <person name="Gomila M."/>
            <person name="Beiki F."/>
            <person name="Mulet M."/>
            <person name="Rahimian H."/>
            <person name="Garcia-Valdes E."/>
            <person name="Lalucat J."/>
        </authorList>
    </citation>
    <scope>NUCLEOTIDE SEQUENCE [LARGE SCALE GENOMIC DNA]</scope>
    <source>
        <strain evidence="1 2">FBF102</strain>
    </source>
</reference>
<sequence>MLAIAFYQSQNNRLTGRYREQAHSYRSDVDCNAAFQIKYGAHKKPGLKAGLFVTAANGAD</sequence>
<dbReference type="EMBL" id="LOHF01000023">
    <property type="protein sequence ID" value="OUM71745.1"/>
    <property type="molecule type" value="Genomic_DNA"/>
</dbReference>
<name>A0A1Y3NVW3_9PSED</name>
<dbReference type="Proteomes" id="UP000195440">
    <property type="component" value="Unassembled WGS sequence"/>
</dbReference>
<organism evidence="1 2">
    <name type="scientific">Pseudomonas caspiana</name>
    <dbReference type="NCBI Taxonomy" id="1451454"/>
    <lineage>
        <taxon>Bacteria</taxon>
        <taxon>Pseudomonadati</taxon>
        <taxon>Pseudomonadota</taxon>
        <taxon>Gammaproteobacteria</taxon>
        <taxon>Pseudomonadales</taxon>
        <taxon>Pseudomonadaceae</taxon>
        <taxon>Pseudomonas</taxon>
    </lineage>
</organism>
<keyword evidence="2" id="KW-1185">Reference proteome</keyword>
<proteinExistence type="predicted"/>
<accession>A0A1Y3NVW3</accession>
<dbReference type="AlphaFoldDB" id="A0A1Y3NVW3"/>
<evidence type="ECO:0000313" key="1">
    <source>
        <dbReference type="EMBL" id="OUM71745.1"/>
    </source>
</evidence>
<gene>
    <name evidence="1" type="ORF">AUC60_21605</name>
</gene>